<feature type="coiled-coil region" evidence="1">
    <location>
        <begin position="94"/>
        <end position="166"/>
    </location>
</feature>
<feature type="compositionally biased region" description="Pro residues" evidence="2">
    <location>
        <begin position="711"/>
        <end position="720"/>
    </location>
</feature>
<accession>A0A284RJV8</accession>
<dbReference type="GO" id="GO:0006897">
    <property type="term" value="P:endocytosis"/>
    <property type="evidence" value="ECO:0007669"/>
    <property type="project" value="TreeGrafter"/>
</dbReference>
<dbReference type="OMA" id="RPLTHYR"/>
<feature type="region of interest" description="Disordered" evidence="2">
    <location>
        <begin position="380"/>
        <end position="427"/>
    </location>
</feature>
<protein>
    <recommendedName>
        <fullName evidence="5">Eisosome component PIL1-domain-containing protein</fullName>
    </recommendedName>
</protein>
<dbReference type="InterPro" id="IPR027267">
    <property type="entry name" value="AH/BAR_dom_sf"/>
</dbReference>
<feature type="compositionally biased region" description="Basic and acidic residues" evidence="2">
    <location>
        <begin position="443"/>
        <end position="482"/>
    </location>
</feature>
<dbReference type="GO" id="GO:0005886">
    <property type="term" value="C:plasma membrane"/>
    <property type="evidence" value="ECO:0007669"/>
    <property type="project" value="TreeGrafter"/>
</dbReference>
<dbReference type="Proteomes" id="UP000219338">
    <property type="component" value="Unassembled WGS sequence"/>
</dbReference>
<evidence type="ECO:0000256" key="2">
    <source>
        <dbReference type="SAM" id="MobiDB-lite"/>
    </source>
</evidence>
<reference evidence="4" key="1">
    <citation type="journal article" date="2017" name="Nat. Ecol. Evol.">
        <title>Genome expansion and lineage-specific genetic innovations in the forest pathogenic fungi Armillaria.</title>
        <authorList>
            <person name="Sipos G."/>
            <person name="Prasanna A.N."/>
            <person name="Walter M.C."/>
            <person name="O'Connor E."/>
            <person name="Balint B."/>
            <person name="Krizsan K."/>
            <person name="Kiss B."/>
            <person name="Hess J."/>
            <person name="Varga T."/>
            <person name="Slot J."/>
            <person name="Riley R."/>
            <person name="Boka B."/>
            <person name="Rigling D."/>
            <person name="Barry K."/>
            <person name="Lee J."/>
            <person name="Mihaltcheva S."/>
            <person name="LaButti K."/>
            <person name="Lipzen A."/>
            <person name="Waldron R."/>
            <person name="Moloney N.M."/>
            <person name="Sperisen C."/>
            <person name="Kredics L."/>
            <person name="Vagvoelgyi C."/>
            <person name="Patrignani A."/>
            <person name="Fitzpatrick D."/>
            <person name="Nagy I."/>
            <person name="Doyle S."/>
            <person name="Anderson J.B."/>
            <person name="Grigoriev I.V."/>
            <person name="Gueldener U."/>
            <person name="Muensterkoetter M."/>
            <person name="Nagy L.G."/>
        </authorList>
    </citation>
    <scope>NUCLEOTIDE SEQUENCE [LARGE SCALE GENOMIC DNA]</scope>
    <source>
        <strain evidence="4">C18/9</strain>
    </source>
</reference>
<dbReference type="EMBL" id="FUEG01000010">
    <property type="protein sequence ID" value="SJL09032.1"/>
    <property type="molecule type" value="Genomic_DNA"/>
</dbReference>
<proteinExistence type="predicted"/>
<name>A0A284RJV8_ARMOS</name>
<dbReference type="GO" id="GO:0070941">
    <property type="term" value="P:eisosome assembly"/>
    <property type="evidence" value="ECO:0007669"/>
    <property type="project" value="TreeGrafter"/>
</dbReference>
<feature type="compositionally biased region" description="Polar residues" evidence="2">
    <location>
        <begin position="690"/>
        <end position="699"/>
    </location>
</feature>
<dbReference type="GO" id="GO:0036286">
    <property type="term" value="C:eisosome filament"/>
    <property type="evidence" value="ECO:0007669"/>
    <property type="project" value="TreeGrafter"/>
</dbReference>
<keyword evidence="1" id="KW-0175">Coiled coil</keyword>
<organism evidence="3 4">
    <name type="scientific">Armillaria ostoyae</name>
    <name type="common">Armillaria root rot fungus</name>
    <dbReference type="NCBI Taxonomy" id="47428"/>
    <lineage>
        <taxon>Eukaryota</taxon>
        <taxon>Fungi</taxon>
        <taxon>Dikarya</taxon>
        <taxon>Basidiomycota</taxon>
        <taxon>Agaricomycotina</taxon>
        <taxon>Agaricomycetes</taxon>
        <taxon>Agaricomycetidae</taxon>
        <taxon>Agaricales</taxon>
        <taxon>Marasmiineae</taxon>
        <taxon>Physalacriaceae</taxon>
        <taxon>Armillaria</taxon>
    </lineage>
</organism>
<feature type="compositionally biased region" description="Basic and acidic residues" evidence="2">
    <location>
        <begin position="829"/>
        <end position="838"/>
    </location>
</feature>
<evidence type="ECO:0008006" key="5">
    <source>
        <dbReference type="Google" id="ProtNLM"/>
    </source>
</evidence>
<dbReference type="InterPro" id="IPR028245">
    <property type="entry name" value="PIL1/LSP1"/>
</dbReference>
<feature type="compositionally biased region" description="Polar residues" evidence="2">
    <location>
        <begin position="275"/>
        <end position="287"/>
    </location>
</feature>
<feature type="compositionally biased region" description="Polar residues" evidence="2">
    <location>
        <begin position="298"/>
        <end position="307"/>
    </location>
</feature>
<feature type="region of interest" description="Disordered" evidence="2">
    <location>
        <begin position="353"/>
        <end position="372"/>
    </location>
</feature>
<feature type="compositionally biased region" description="Polar residues" evidence="2">
    <location>
        <begin position="577"/>
        <end position="592"/>
    </location>
</feature>
<gene>
    <name evidence="3" type="ORF">ARMOST_12408</name>
</gene>
<feature type="compositionally biased region" description="Low complexity" evidence="2">
    <location>
        <begin position="593"/>
        <end position="611"/>
    </location>
</feature>
<keyword evidence="4" id="KW-1185">Reference proteome</keyword>
<evidence type="ECO:0000313" key="3">
    <source>
        <dbReference type="EMBL" id="SJL09032.1"/>
    </source>
</evidence>
<evidence type="ECO:0000313" key="4">
    <source>
        <dbReference type="Proteomes" id="UP000219338"/>
    </source>
</evidence>
<feature type="region of interest" description="Disordered" evidence="2">
    <location>
        <begin position="246"/>
        <end position="346"/>
    </location>
</feature>
<dbReference type="STRING" id="47428.A0A284RJV8"/>
<dbReference type="Gene3D" id="1.20.1270.60">
    <property type="entry name" value="Arfaptin homology (AH) domain/BAR domain"/>
    <property type="match status" value="1"/>
</dbReference>
<feature type="compositionally biased region" description="Basic and acidic residues" evidence="2">
    <location>
        <begin position="757"/>
        <end position="769"/>
    </location>
</feature>
<dbReference type="PANTHER" id="PTHR31962:SF6">
    <property type="entry name" value="EISOSOME COMPONENT PIL1-DOMAIN-CONTAINING PROTEIN"/>
    <property type="match status" value="1"/>
</dbReference>
<dbReference type="AlphaFoldDB" id="A0A284RJV8"/>
<dbReference type="PANTHER" id="PTHR31962">
    <property type="entry name" value="SPHINGOLIPID LONG CHAIN BASE-RESPONSIVE PROTEIN PIL1"/>
    <property type="match status" value="1"/>
</dbReference>
<feature type="compositionally biased region" description="Pro residues" evidence="2">
    <location>
        <begin position="556"/>
        <end position="571"/>
    </location>
</feature>
<dbReference type="OrthoDB" id="5599269at2759"/>
<feature type="compositionally biased region" description="Low complexity" evidence="2">
    <location>
        <begin position="337"/>
        <end position="346"/>
    </location>
</feature>
<sequence length="838" mass="89055">MFKTATTRLAHNSTLPSLAGHSNIRPLQDLITAEKTVLISLQKLSVDLTKAAEALRAWGIGEGEDLGDALGASTSIIAHFTHALTSYATHEHAIRDHMKSIRAREEALDELKRKRKVIVSRAEAAERKLSKMSPEHKNLAMQTDTLNQLRDQIRSLDSDIMTEEAALGDFKRSTTRSMMGLKFGGLLELSEKGVIVGDYGKLIVSEIPEDVTQPGMPRLMYTGHPKVEMLVSETYKAVNQVGFSTVASDPREQLQRPPLPSLPGSPARPAGLDETPSSSNFLSTPQGMSGGHFLDASDASSQVNGPSTPVLRKNSLPIQIARNGDSFGPRSREPEKFGYSGSGSPSSFPVKSPFGIEPPLLKSHEPEPSFSTSIAEALRTPGLEGPIDDPAPSYEVSHSHLYAPPPGPPPGAAVLLGSEPGSHRVSTVLSDDVELAYMAGEGDAAHEHGDDKHVRFGRVSDVDEEMERRQAQVEPEPKKDSPPGRSPRRVPVPSVSTEDEERELNAAAAREVSRELDALTFNPPLPPPSPRKESEESPERGRPLISAPAPSSLGYGPPPNREPSPLAPPLAPFAHRSISNIETTVPTPAQSYAQAHRSSSSFGSRSEAASSPLVESRPLPPTIHLPGGRSSPGPSLNSPYRPNAPEFPVPRPAFAGRVRSSSSSSSSAQVPSGARTISAAAFRRPPPRVNNGSSADFSISPTASLGGGGSPPLPPVPVPGPADTSPLSFNKKRSVAASSPLPPNRGSVSVPPPAQDGRGDSFADRERSDSPVSDDYDYLDAYVDEHETNRKSLPPADGSPMQQDFGSLGNVKVVNDGSPSKGGYGEGRFATDLEGGLR</sequence>
<dbReference type="GO" id="GO:0008289">
    <property type="term" value="F:lipid binding"/>
    <property type="evidence" value="ECO:0007669"/>
    <property type="project" value="TreeGrafter"/>
</dbReference>
<feature type="compositionally biased region" description="Basic and acidic residues" evidence="2">
    <location>
        <begin position="530"/>
        <end position="542"/>
    </location>
</feature>
<evidence type="ECO:0000256" key="1">
    <source>
        <dbReference type="SAM" id="Coils"/>
    </source>
</evidence>
<dbReference type="Pfam" id="PF13805">
    <property type="entry name" value="Pil1"/>
    <property type="match status" value="1"/>
</dbReference>
<feature type="region of interest" description="Disordered" evidence="2">
    <location>
        <begin position="439"/>
        <end position="838"/>
    </location>
</feature>